<name>A0ABN0U7M5_9PSEU</name>
<keyword evidence="2" id="KW-1185">Reference proteome</keyword>
<organism evidence="1 2">
    <name type="scientific">Saccharothrix mutabilis subsp. mutabilis</name>
    <dbReference type="NCBI Taxonomy" id="66855"/>
    <lineage>
        <taxon>Bacteria</taxon>
        <taxon>Bacillati</taxon>
        <taxon>Actinomycetota</taxon>
        <taxon>Actinomycetes</taxon>
        <taxon>Pseudonocardiales</taxon>
        <taxon>Pseudonocardiaceae</taxon>
        <taxon>Saccharothrix</taxon>
    </lineage>
</organism>
<gene>
    <name evidence="1" type="ORF">GCM10010492_44920</name>
</gene>
<evidence type="ECO:0000313" key="2">
    <source>
        <dbReference type="Proteomes" id="UP001500416"/>
    </source>
</evidence>
<reference evidence="1 2" key="1">
    <citation type="journal article" date="2019" name="Int. J. Syst. Evol. Microbiol.">
        <title>The Global Catalogue of Microorganisms (GCM) 10K type strain sequencing project: providing services to taxonomists for standard genome sequencing and annotation.</title>
        <authorList>
            <consortium name="The Broad Institute Genomics Platform"/>
            <consortium name="The Broad Institute Genome Sequencing Center for Infectious Disease"/>
            <person name="Wu L."/>
            <person name="Ma J."/>
        </authorList>
    </citation>
    <scope>NUCLEOTIDE SEQUENCE [LARGE SCALE GENOMIC DNA]</scope>
    <source>
        <strain evidence="1 2">JCM 3380</strain>
    </source>
</reference>
<dbReference type="EMBL" id="BAAABU010000010">
    <property type="protein sequence ID" value="GAA0240798.1"/>
    <property type="molecule type" value="Genomic_DNA"/>
</dbReference>
<protein>
    <submittedName>
        <fullName evidence="1">Uncharacterized protein</fullName>
    </submittedName>
</protein>
<sequence>MNFLRLTRARSITRDRWVRAGSSALPTDPHYQPPVLRSPGRLRQVTLGSSSSGNADANSQYYW</sequence>
<dbReference type="Proteomes" id="UP001500416">
    <property type="component" value="Unassembled WGS sequence"/>
</dbReference>
<accession>A0ABN0U7M5</accession>
<evidence type="ECO:0000313" key="1">
    <source>
        <dbReference type="EMBL" id="GAA0240798.1"/>
    </source>
</evidence>
<comment type="caution">
    <text evidence="1">The sequence shown here is derived from an EMBL/GenBank/DDBJ whole genome shotgun (WGS) entry which is preliminary data.</text>
</comment>
<dbReference type="RefSeq" id="WP_343935819.1">
    <property type="nucleotide sequence ID" value="NZ_BAAABU010000010.1"/>
</dbReference>
<proteinExistence type="predicted"/>